<comment type="subunit">
    <text evidence="2">Homotetramer.</text>
</comment>
<dbReference type="Pfam" id="PF06418">
    <property type="entry name" value="CTP_synth_N"/>
    <property type="match status" value="1"/>
</dbReference>
<dbReference type="CDD" id="cd03113">
    <property type="entry name" value="CTPS_N"/>
    <property type="match status" value="1"/>
</dbReference>
<keyword evidence="2" id="KW-0460">Magnesium</keyword>
<keyword evidence="2" id="KW-0479">Metal-binding</keyword>
<dbReference type="EMBL" id="JAHWQX010000003">
    <property type="protein sequence ID" value="MBW3098477.1"/>
    <property type="molecule type" value="Genomic_DNA"/>
</dbReference>
<feature type="binding site" evidence="2">
    <location>
        <begin position="186"/>
        <end position="191"/>
    </location>
    <ligand>
        <name>UTP</name>
        <dbReference type="ChEBI" id="CHEBI:46398"/>
    </ligand>
</feature>
<keyword evidence="2" id="KW-0547">Nucleotide-binding</keyword>
<comment type="activity regulation">
    <text evidence="2">Allosterically activated by GTP, when glutamine is the substrate; GTP has no effect on the reaction when ammonia is the substrate. The allosteric effector GTP functions by stabilizing the protein conformation that binds the tetrahedral intermediate(s) formed during glutamine hydrolysis. Inhibited by the product CTP, via allosteric rather than competitive inhibition.</text>
</comment>
<dbReference type="NCBIfam" id="NF003792">
    <property type="entry name" value="PRK05380.1"/>
    <property type="match status" value="1"/>
</dbReference>
<dbReference type="EC" id="6.3.4.2" evidence="2"/>
<comment type="catalytic activity">
    <reaction evidence="2">
        <text>UTP + L-glutamine + ATP + H2O = CTP + L-glutamate + ADP + phosphate + 2 H(+)</text>
        <dbReference type="Rhea" id="RHEA:26426"/>
        <dbReference type="ChEBI" id="CHEBI:15377"/>
        <dbReference type="ChEBI" id="CHEBI:15378"/>
        <dbReference type="ChEBI" id="CHEBI:29985"/>
        <dbReference type="ChEBI" id="CHEBI:30616"/>
        <dbReference type="ChEBI" id="CHEBI:37563"/>
        <dbReference type="ChEBI" id="CHEBI:43474"/>
        <dbReference type="ChEBI" id="CHEBI:46398"/>
        <dbReference type="ChEBI" id="CHEBI:58359"/>
        <dbReference type="ChEBI" id="CHEBI:456216"/>
        <dbReference type="EC" id="6.3.4.2"/>
    </reaction>
</comment>
<comment type="catalytic activity">
    <reaction evidence="2">
        <text>UTP + NH4(+) + ATP = CTP + ADP + phosphate + 2 H(+)</text>
        <dbReference type="Rhea" id="RHEA:16597"/>
        <dbReference type="ChEBI" id="CHEBI:15378"/>
        <dbReference type="ChEBI" id="CHEBI:28938"/>
        <dbReference type="ChEBI" id="CHEBI:30616"/>
        <dbReference type="ChEBI" id="CHEBI:37563"/>
        <dbReference type="ChEBI" id="CHEBI:43474"/>
        <dbReference type="ChEBI" id="CHEBI:46398"/>
        <dbReference type="ChEBI" id="CHEBI:456216"/>
    </reaction>
</comment>
<evidence type="ECO:0000259" key="4">
    <source>
        <dbReference type="Pfam" id="PF06418"/>
    </source>
</evidence>
<reference evidence="5" key="1">
    <citation type="submission" date="2021-07" db="EMBL/GenBank/DDBJ databases">
        <title>Pseudohoeflea marina sp. nov. a polyhydroxyalcanoate-producing bacterium.</title>
        <authorList>
            <person name="Zheng W."/>
            <person name="Yu S."/>
            <person name="Huang Y."/>
        </authorList>
    </citation>
    <scope>NUCLEOTIDE SEQUENCE</scope>
    <source>
        <strain evidence="5">DP4N28-3</strain>
    </source>
</reference>
<keyword evidence="1 2" id="KW-0315">Glutamine amidotransferase</keyword>
<keyword evidence="6" id="KW-1185">Reference proteome</keyword>
<feature type="binding site" evidence="2">
    <location>
        <position position="71"/>
    </location>
    <ligand>
        <name>ATP</name>
        <dbReference type="ChEBI" id="CHEBI:30616"/>
    </ligand>
</feature>
<organism evidence="5 6">
    <name type="scientific">Pseudohoeflea coraliihabitans</name>
    <dbReference type="NCBI Taxonomy" id="2860393"/>
    <lineage>
        <taxon>Bacteria</taxon>
        <taxon>Pseudomonadati</taxon>
        <taxon>Pseudomonadota</taxon>
        <taxon>Alphaproteobacteria</taxon>
        <taxon>Hyphomicrobiales</taxon>
        <taxon>Rhizobiaceae</taxon>
        <taxon>Pseudohoeflea</taxon>
    </lineage>
</organism>
<feature type="binding site" evidence="2">
    <location>
        <begin position="146"/>
        <end position="148"/>
    </location>
    <ligand>
        <name>CTP</name>
        <dbReference type="ChEBI" id="CHEBI:37563"/>
        <note>allosteric inhibitor</note>
    </ligand>
</feature>
<comment type="caution">
    <text evidence="5">The sequence shown here is derived from an EMBL/GenBank/DDBJ whole genome shotgun (WGS) entry which is preliminary data.</text>
</comment>
<dbReference type="InterPro" id="IPR033828">
    <property type="entry name" value="GATase1_CTP_Synthase"/>
</dbReference>
<feature type="binding site" evidence="2">
    <location>
        <begin position="14"/>
        <end position="19"/>
    </location>
    <ligand>
        <name>ATP</name>
        <dbReference type="ChEBI" id="CHEBI:30616"/>
    </ligand>
</feature>
<keyword evidence="2" id="KW-0665">Pyrimidine biosynthesis</keyword>
<feature type="binding site" evidence="2">
    <location>
        <position position="404"/>
    </location>
    <ligand>
        <name>L-glutamine</name>
        <dbReference type="ChEBI" id="CHEBI:58359"/>
    </ligand>
</feature>
<feature type="binding site" evidence="2">
    <location>
        <position position="240"/>
    </location>
    <ligand>
        <name>ATP</name>
        <dbReference type="ChEBI" id="CHEBI:30616"/>
    </ligand>
</feature>
<feature type="binding site" evidence="2">
    <location>
        <position position="222"/>
    </location>
    <ligand>
        <name>CTP</name>
        <dbReference type="ChEBI" id="CHEBI:37563"/>
        <note>allosteric inhibitor</note>
    </ligand>
</feature>
<keyword evidence="2 5" id="KW-0436">Ligase</keyword>
<feature type="binding site" evidence="2">
    <location>
        <position position="13"/>
    </location>
    <ligand>
        <name>CTP</name>
        <dbReference type="ChEBI" id="CHEBI:37563"/>
        <note>allosteric inhibitor</note>
    </ligand>
</feature>
<feature type="active site" evidence="2">
    <location>
        <position position="514"/>
    </location>
</feature>
<dbReference type="Proteomes" id="UP001430804">
    <property type="component" value="Unassembled WGS sequence"/>
</dbReference>
<comment type="caution">
    <text evidence="2">Lacks conserved residue(s) required for the propagation of feature annotation.</text>
</comment>
<dbReference type="HAMAP" id="MF_01227">
    <property type="entry name" value="PyrG"/>
    <property type="match status" value="1"/>
</dbReference>
<dbReference type="PROSITE" id="PS51273">
    <property type="entry name" value="GATASE_TYPE_1"/>
    <property type="match status" value="1"/>
</dbReference>
<feature type="binding site" evidence="2">
    <location>
        <position position="139"/>
    </location>
    <ligand>
        <name>Mg(2+)</name>
        <dbReference type="ChEBI" id="CHEBI:18420"/>
    </ligand>
</feature>
<accession>A0ABS6WR78</accession>
<name>A0ABS6WR78_9HYPH</name>
<comment type="function">
    <text evidence="2">Catalyzes the ATP-dependent amination of UTP to CTP with either L-glutamine or ammonia as the source of nitrogen. Regulates intracellular CTP levels through interactions with the four ribonucleotide triphosphates.</text>
</comment>
<evidence type="ECO:0000313" key="6">
    <source>
        <dbReference type="Proteomes" id="UP001430804"/>
    </source>
</evidence>
<feature type="binding site" evidence="2">
    <location>
        <begin position="186"/>
        <end position="191"/>
    </location>
    <ligand>
        <name>CTP</name>
        <dbReference type="ChEBI" id="CHEBI:37563"/>
        <note>allosteric inhibitor</note>
    </ligand>
</feature>
<dbReference type="PANTHER" id="PTHR11550:SF0">
    <property type="entry name" value="CTP SYNTHASE-RELATED"/>
    <property type="match status" value="1"/>
</dbReference>
<feature type="binding site" evidence="2">
    <location>
        <begin position="381"/>
        <end position="384"/>
    </location>
    <ligand>
        <name>L-glutamine</name>
        <dbReference type="ChEBI" id="CHEBI:58359"/>
    </ligand>
</feature>
<feature type="binding site" evidence="2">
    <location>
        <position position="13"/>
    </location>
    <ligand>
        <name>UTP</name>
        <dbReference type="ChEBI" id="CHEBI:46398"/>
    </ligand>
</feature>
<sequence length="542" mass="59457">MARYVFITGGVVSSLGKGIASAALGALLQARGYRVRLRKLDPYLNVDPGTMSPTQHGEVFVTDDGAETDLDLGHYERFTGRSASQSDNITTGRIYKNIIDKERRGDYLGATVQVIPHVTNEIKNFVLDGNEDFDFVLCEIGGTVGDIEAMPFVEAIRQLGNDLPRGNAVYVHLTLMPFIAAAGELKTKPTQHSVKELQALGIAPDILLVRADREIPAEERRKLSLFCNVRPTAVIQALDVSSIYDVPSAYHREGLDTEVLAAFGIDPAPHPRMSAWEEVSGRIHNPEGEVTIAIVGKYTGLKDAYKSLIEALHHGGIANRVKVRLEWIESEVFEAKDPAPWLEKVNGILVPGGFGERGAEGKIHAAQFARERKVPYLGICFGMQMAVIEAARNLVGIKQASSSEFGATSEPVVGIMTEWLKGNQLEKRAANGDLGGTMRLGAYPARLADDSLIAKVYGNTDISERHRHRFEVNIDYRERLEAAGMKFAGMSPDGLLPETVEYPDHPWFIGVQYHPELKSRPLDPHPLFAGFIGAALEQSRLV</sequence>
<feature type="domain" description="CTP synthase N-terminal" evidence="4">
    <location>
        <begin position="3"/>
        <end position="264"/>
    </location>
</feature>
<dbReference type="CDD" id="cd01746">
    <property type="entry name" value="GATase1_CTP_Synthase"/>
    <property type="match status" value="1"/>
</dbReference>
<comment type="catalytic activity">
    <reaction evidence="2">
        <text>L-glutamine + H2O = L-glutamate + NH4(+)</text>
        <dbReference type="Rhea" id="RHEA:15889"/>
        <dbReference type="ChEBI" id="CHEBI:15377"/>
        <dbReference type="ChEBI" id="CHEBI:28938"/>
        <dbReference type="ChEBI" id="CHEBI:29985"/>
        <dbReference type="ChEBI" id="CHEBI:58359"/>
    </reaction>
</comment>
<dbReference type="Pfam" id="PF00117">
    <property type="entry name" value="GATase"/>
    <property type="match status" value="1"/>
</dbReference>
<comment type="pathway">
    <text evidence="2">Pyrimidine metabolism; CTP biosynthesis via de novo pathway; CTP from UDP: step 2/2.</text>
</comment>
<dbReference type="RefSeq" id="WP_219202530.1">
    <property type="nucleotide sequence ID" value="NZ_JAHWQX010000003.1"/>
</dbReference>
<comment type="similarity">
    <text evidence="2">Belongs to the CTP synthase family.</text>
</comment>
<feature type="region of interest" description="Amidoligase domain" evidence="2">
    <location>
        <begin position="1"/>
        <end position="265"/>
    </location>
</feature>
<feature type="binding site" evidence="2">
    <location>
        <position position="222"/>
    </location>
    <ligand>
        <name>UTP</name>
        <dbReference type="ChEBI" id="CHEBI:46398"/>
    </ligand>
</feature>
<evidence type="ECO:0000256" key="1">
    <source>
        <dbReference type="ARBA" id="ARBA00022962"/>
    </source>
</evidence>
<dbReference type="PANTHER" id="PTHR11550">
    <property type="entry name" value="CTP SYNTHASE"/>
    <property type="match status" value="1"/>
</dbReference>
<feature type="binding site" evidence="2">
    <location>
        <position position="469"/>
    </location>
    <ligand>
        <name>L-glutamine</name>
        <dbReference type="ChEBI" id="CHEBI:58359"/>
    </ligand>
</feature>
<feature type="binding site" evidence="2">
    <location>
        <position position="353"/>
    </location>
    <ligand>
        <name>L-glutamine</name>
        <dbReference type="ChEBI" id="CHEBI:58359"/>
    </ligand>
</feature>
<comment type="miscellaneous">
    <text evidence="2">CTPSs have evolved a hybrid strategy for distinguishing between UTP and CTP. The overlapping regions of the product feedback inhibitory and substrate sites recognize a common feature in both compounds, the triphosphate moiety. To differentiate isosteric substrate and product pyrimidine rings, an additional pocket far from the expected kinase/ligase catalytic site, specifically recognizes the cytosine and ribose portions of the product inhibitor.</text>
</comment>
<dbReference type="InterPro" id="IPR004468">
    <property type="entry name" value="CTP_synthase"/>
</dbReference>
<dbReference type="NCBIfam" id="TIGR00337">
    <property type="entry name" value="PyrG"/>
    <property type="match status" value="1"/>
</dbReference>
<gene>
    <name evidence="2" type="primary">pyrG</name>
    <name evidence="5" type="ORF">KY465_14430</name>
</gene>
<evidence type="ECO:0000256" key="2">
    <source>
        <dbReference type="HAMAP-Rule" id="MF_01227"/>
    </source>
</evidence>
<keyword evidence="2" id="KW-0067">ATP-binding</keyword>
<protein>
    <recommendedName>
        <fullName evidence="2">CTP synthase</fullName>
        <ecNumber evidence="2">6.3.4.2</ecNumber>
    </recommendedName>
    <alternativeName>
        <fullName evidence="2">Cytidine 5'-triphosphate synthase</fullName>
    </alternativeName>
    <alternativeName>
        <fullName evidence="2">Cytidine triphosphate synthetase</fullName>
        <shortName evidence="2">CTP synthetase</shortName>
        <shortName evidence="2">CTPS</shortName>
    </alternativeName>
    <alternativeName>
        <fullName evidence="2">UTP--ammonia ligase</fullName>
    </alternativeName>
</protein>
<feature type="domain" description="Glutamine amidotransferase" evidence="3">
    <location>
        <begin position="301"/>
        <end position="532"/>
    </location>
</feature>
<dbReference type="GO" id="GO:0003883">
    <property type="term" value="F:CTP synthase activity"/>
    <property type="evidence" value="ECO:0007669"/>
    <property type="project" value="UniProtKB-EC"/>
</dbReference>
<feature type="active site" description="Nucleophile; for glutamine hydrolysis" evidence="2">
    <location>
        <position position="380"/>
    </location>
</feature>
<dbReference type="InterPro" id="IPR017926">
    <property type="entry name" value="GATASE"/>
</dbReference>
<feature type="binding site" evidence="2">
    <location>
        <position position="71"/>
    </location>
    <ligand>
        <name>Mg(2+)</name>
        <dbReference type="ChEBI" id="CHEBI:18420"/>
    </ligand>
</feature>
<evidence type="ECO:0000259" key="3">
    <source>
        <dbReference type="Pfam" id="PF00117"/>
    </source>
</evidence>
<evidence type="ECO:0000313" key="5">
    <source>
        <dbReference type="EMBL" id="MBW3098477.1"/>
    </source>
</evidence>
<proteinExistence type="inferred from homology"/>
<feature type="active site" evidence="2">
    <location>
        <position position="516"/>
    </location>
</feature>
<dbReference type="InterPro" id="IPR017456">
    <property type="entry name" value="CTP_synthase_N"/>
</dbReference>